<name>A0A0G4PSZ9_PENC3</name>
<dbReference type="EMBL" id="HG793169">
    <property type="protein sequence ID" value="CRL29502.1"/>
    <property type="molecule type" value="Genomic_DNA"/>
</dbReference>
<evidence type="ECO:0000313" key="2">
    <source>
        <dbReference type="Proteomes" id="UP000053732"/>
    </source>
</evidence>
<accession>A0A0G4PSZ9</accession>
<dbReference type="AlphaFoldDB" id="A0A0G4PSZ9"/>
<organism evidence="1 2">
    <name type="scientific">Penicillium camemberti (strain FM 013)</name>
    <dbReference type="NCBI Taxonomy" id="1429867"/>
    <lineage>
        <taxon>Eukaryota</taxon>
        <taxon>Fungi</taxon>
        <taxon>Dikarya</taxon>
        <taxon>Ascomycota</taxon>
        <taxon>Pezizomycotina</taxon>
        <taxon>Eurotiomycetes</taxon>
        <taxon>Eurotiomycetidae</taxon>
        <taxon>Eurotiales</taxon>
        <taxon>Aspergillaceae</taxon>
        <taxon>Penicillium</taxon>
    </lineage>
</organism>
<proteinExistence type="predicted"/>
<reference evidence="1 2" key="1">
    <citation type="journal article" date="2014" name="Nat. Commun.">
        <title>Multiple recent horizontal transfers of a large genomic region in cheese making fungi.</title>
        <authorList>
            <person name="Cheeseman K."/>
            <person name="Ropars J."/>
            <person name="Renault P."/>
            <person name="Dupont J."/>
            <person name="Gouzy J."/>
            <person name="Branca A."/>
            <person name="Abraham A.L."/>
            <person name="Ceppi M."/>
            <person name="Conseiller E."/>
            <person name="Debuchy R."/>
            <person name="Malagnac F."/>
            <person name="Goarin A."/>
            <person name="Silar P."/>
            <person name="Lacoste S."/>
            <person name="Sallet E."/>
            <person name="Bensimon A."/>
            <person name="Giraud T."/>
            <person name="Brygoo Y."/>
        </authorList>
    </citation>
    <scope>NUCLEOTIDE SEQUENCE [LARGE SCALE GENOMIC DNA]</scope>
    <source>
        <strain evidence="2">FM 013</strain>
    </source>
</reference>
<sequence>MFGLANGEGLKPAHQTEPWLTILNQIVVFFDCNDAHRELSWKAHSNAYYEQH</sequence>
<keyword evidence="2" id="KW-1185">Reference proteome</keyword>
<protein>
    <submittedName>
        <fullName evidence="1">Str. FM013</fullName>
    </submittedName>
</protein>
<dbReference type="Proteomes" id="UP000053732">
    <property type="component" value="Unassembled WGS sequence"/>
</dbReference>
<evidence type="ECO:0000313" key="1">
    <source>
        <dbReference type="EMBL" id="CRL29502.1"/>
    </source>
</evidence>
<gene>
    <name evidence="1" type="ORF">PCAMFM013_S036g000086</name>
</gene>